<keyword evidence="7" id="KW-0539">Nucleus</keyword>
<proteinExistence type="predicted"/>
<evidence type="ECO:0000256" key="3">
    <source>
        <dbReference type="ARBA" id="ARBA00022723"/>
    </source>
</evidence>
<dbReference type="InterPro" id="IPR002562">
    <property type="entry name" value="3'-5'_exonuclease_dom"/>
</dbReference>
<dbReference type="GO" id="GO:0046872">
    <property type="term" value="F:metal ion binding"/>
    <property type="evidence" value="ECO:0007669"/>
    <property type="project" value="UniProtKB-KW"/>
</dbReference>
<keyword evidence="5" id="KW-0269">Exonuclease</keyword>
<evidence type="ECO:0000256" key="9">
    <source>
        <dbReference type="ARBA" id="ARBA00042761"/>
    </source>
</evidence>
<sequence length="275" mass="30443">METTEHRLRPKYRRNNRNANPMKRTGAREFTNSSSAGSSSTTLPPFLWREHATPGTEVKYLRTTNEVDVALKSAKGPFGFDIEWKPSFVKGRPEAPIALLQLARPDQIFLIQLTAMKSFPSKLRDVLEDYEVVKAGVGIAGDAKKLWRDYGVSLLGAVELSKLARVSDPPRWAASKRGELIGLARLVETYRSHRMMKSTKVQLSNWELPLGPKQIEYAASDALAGAIVYQHLLGLDPGALPRDYTSNYIAGRGEPYVRPQAVSLQSGVAIVSPNP</sequence>
<keyword evidence="6" id="KW-0460">Magnesium</keyword>
<dbReference type="Gene3D" id="3.30.420.10">
    <property type="entry name" value="Ribonuclease H-like superfamily/Ribonuclease H"/>
    <property type="match status" value="1"/>
</dbReference>
<name>A0A8H3HPR2_9AGAM</name>
<evidence type="ECO:0000256" key="4">
    <source>
        <dbReference type="ARBA" id="ARBA00022801"/>
    </source>
</evidence>
<accession>A0A8H3HPR2</accession>
<feature type="region of interest" description="Disordered" evidence="10">
    <location>
        <begin position="1"/>
        <end position="47"/>
    </location>
</feature>
<evidence type="ECO:0000313" key="12">
    <source>
        <dbReference type="EMBL" id="CAE6525389.1"/>
    </source>
</evidence>
<dbReference type="SMART" id="SM00474">
    <property type="entry name" value="35EXOc"/>
    <property type="match status" value="1"/>
</dbReference>
<dbReference type="InterPro" id="IPR051132">
    <property type="entry name" value="3-5_Exonuclease_domain"/>
</dbReference>
<evidence type="ECO:0000256" key="1">
    <source>
        <dbReference type="ARBA" id="ARBA00004123"/>
    </source>
</evidence>
<dbReference type="SUPFAM" id="SSF53098">
    <property type="entry name" value="Ribonuclease H-like"/>
    <property type="match status" value="1"/>
</dbReference>
<feature type="domain" description="3'-5' exonuclease" evidence="11">
    <location>
        <begin position="58"/>
        <end position="237"/>
    </location>
</feature>
<dbReference type="InterPro" id="IPR012337">
    <property type="entry name" value="RNaseH-like_sf"/>
</dbReference>
<evidence type="ECO:0000256" key="5">
    <source>
        <dbReference type="ARBA" id="ARBA00022839"/>
    </source>
</evidence>
<organism evidence="12 13">
    <name type="scientific">Rhizoctonia solani</name>
    <dbReference type="NCBI Taxonomy" id="456999"/>
    <lineage>
        <taxon>Eukaryota</taxon>
        <taxon>Fungi</taxon>
        <taxon>Dikarya</taxon>
        <taxon>Basidiomycota</taxon>
        <taxon>Agaricomycotina</taxon>
        <taxon>Agaricomycetes</taxon>
        <taxon>Cantharellales</taxon>
        <taxon>Ceratobasidiaceae</taxon>
        <taxon>Rhizoctonia</taxon>
    </lineage>
</organism>
<evidence type="ECO:0000259" key="11">
    <source>
        <dbReference type="SMART" id="SM00474"/>
    </source>
</evidence>
<evidence type="ECO:0000256" key="10">
    <source>
        <dbReference type="SAM" id="MobiDB-lite"/>
    </source>
</evidence>
<protein>
    <recommendedName>
        <fullName evidence="8">3'-5' exonuclease</fullName>
    </recommendedName>
    <alternativeName>
        <fullName evidence="9">Werner Syndrome-like exonuclease</fullName>
    </alternativeName>
</protein>
<dbReference type="GO" id="GO:0008408">
    <property type="term" value="F:3'-5' exonuclease activity"/>
    <property type="evidence" value="ECO:0007669"/>
    <property type="project" value="InterPro"/>
</dbReference>
<evidence type="ECO:0000313" key="13">
    <source>
        <dbReference type="Proteomes" id="UP000663853"/>
    </source>
</evidence>
<dbReference type="PANTHER" id="PTHR13620">
    <property type="entry name" value="3-5 EXONUCLEASE"/>
    <property type="match status" value="1"/>
</dbReference>
<dbReference type="GO" id="GO:0003676">
    <property type="term" value="F:nucleic acid binding"/>
    <property type="evidence" value="ECO:0007669"/>
    <property type="project" value="InterPro"/>
</dbReference>
<evidence type="ECO:0000256" key="6">
    <source>
        <dbReference type="ARBA" id="ARBA00022842"/>
    </source>
</evidence>
<dbReference type="EMBL" id="CAJMXA010003891">
    <property type="protein sequence ID" value="CAE6525389.1"/>
    <property type="molecule type" value="Genomic_DNA"/>
</dbReference>
<dbReference type="Proteomes" id="UP000663853">
    <property type="component" value="Unassembled WGS sequence"/>
</dbReference>
<dbReference type="GO" id="GO:0006139">
    <property type="term" value="P:nucleobase-containing compound metabolic process"/>
    <property type="evidence" value="ECO:0007669"/>
    <property type="project" value="InterPro"/>
</dbReference>
<comment type="subcellular location">
    <subcellularLocation>
        <location evidence="1">Nucleus</location>
    </subcellularLocation>
</comment>
<gene>
    <name evidence="12" type="ORF">RDB_LOCUS157015</name>
</gene>
<keyword evidence="4" id="KW-0378">Hydrolase</keyword>
<keyword evidence="3" id="KW-0479">Metal-binding</keyword>
<keyword evidence="2" id="KW-0540">Nuclease</keyword>
<dbReference type="AlphaFoldDB" id="A0A8H3HPR2"/>
<dbReference type="Pfam" id="PF01612">
    <property type="entry name" value="DNA_pol_A_exo1"/>
    <property type="match status" value="1"/>
</dbReference>
<dbReference type="PANTHER" id="PTHR13620:SF109">
    <property type="entry name" value="3'-5' EXONUCLEASE"/>
    <property type="match status" value="1"/>
</dbReference>
<dbReference type="GO" id="GO:0005634">
    <property type="term" value="C:nucleus"/>
    <property type="evidence" value="ECO:0007669"/>
    <property type="project" value="UniProtKB-SubCell"/>
</dbReference>
<evidence type="ECO:0000256" key="8">
    <source>
        <dbReference type="ARBA" id="ARBA00040531"/>
    </source>
</evidence>
<dbReference type="InterPro" id="IPR036397">
    <property type="entry name" value="RNaseH_sf"/>
</dbReference>
<evidence type="ECO:0000256" key="2">
    <source>
        <dbReference type="ARBA" id="ARBA00022722"/>
    </source>
</evidence>
<reference evidence="12" key="1">
    <citation type="submission" date="2021-01" db="EMBL/GenBank/DDBJ databases">
        <authorList>
            <person name="Kaushik A."/>
        </authorList>
    </citation>
    <scope>NUCLEOTIDE SEQUENCE</scope>
    <source>
        <strain evidence="12">AG6-10EEA</strain>
    </source>
</reference>
<dbReference type="CDD" id="cd06141">
    <property type="entry name" value="WRN_exo"/>
    <property type="match status" value="1"/>
</dbReference>
<comment type="caution">
    <text evidence="12">The sequence shown here is derived from an EMBL/GenBank/DDBJ whole genome shotgun (WGS) entry which is preliminary data.</text>
</comment>
<evidence type="ECO:0000256" key="7">
    <source>
        <dbReference type="ARBA" id="ARBA00023242"/>
    </source>
</evidence>